<gene>
    <name evidence="1" type="ORF">EV652_104514</name>
</gene>
<evidence type="ECO:0000313" key="1">
    <source>
        <dbReference type="EMBL" id="TCO32908.1"/>
    </source>
</evidence>
<sequence>MLAYRRPRGGEGMAVADVALRDVAGFRITGTEVAYANARGAEIEETLLRLG</sequence>
<keyword evidence="2" id="KW-1185">Reference proteome</keyword>
<evidence type="ECO:0000313" key="2">
    <source>
        <dbReference type="Proteomes" id="UP000294508"/>
    </source>
</evidence>
<proteinExistence type="predicted"/>
<dbReference type="EMBL" id="SLWN01000004">
    <property type="protein sequence ID" value="TCO32908.1"/>
    <property type="molecule type" value="Genomic_DNA"/>
</dbReference>
<protein>
    <submittedName>
        <fullName evidence="1">Uncharacterized protein</fullName>
    </submittedName>
</protein>
<name>A0A4R2HR12_9ACTN</name>
<comment type="caution">
    <text evidence="1">The sequence shown here is derived from an EMBL/GenBank/DDBJ whole genome shotgun (WGS) entry which is preliminary data.</text>
</comment>
<reference evidence="1 2" key="1">
    <citation type="journal article" date="2015" name="Stand. Genomic Sci.">
        <title>Genomic Encyclopedia of Bacterial and Archaeal Type Strains, Phase III: the genomes of soil and plant-associated and newly described type strains.</title>
        <authorList>
            <person name="Whitman W.B."/>
            <person name="Woyke T."/>
            <person name="Klenk H.P."/>
            <person name="Zhou Y."/>
            <person name="Lilburn T.G."/>
            <person name="Beck B.J."/>
            <person name="De Vos P."/>
            <person name="Vandamme P."/>
            <person name="Eisen J.A."/>
            <person name="Garrity G."/>
            <person name="Hugenholtz P."/>
            <person name="Kyrpides N.C."/>
        </authorList>
    </citation>
    <scope>NUCLEOTIDE SEQUENCE [LARGE SCALE GENOMIC DNA]</scope>
    <source>
        <strain evidence="1 2">VKM Ac-2572</strain>
    </source>
</reference>
<dbReference type="Proteomes" id="UP000294508">
    <property type="component" value="Unassembled WGS sequence"/>
</dbReference>
<dbReference type="AlphaFoldDB" id="A0A4R2HR12"/>
<accession>A0A4R2HR12</accession>
<organism evidence="1 2">
    <name type="scientific">Kribbella steppae</name>
    <dbReference type="NCBI Taxonomy" id="2512223"/>
    <lineage>
        <taxon>Bacteria</taxon>
        <taxon>Bacillati</taxon>
        <taxon>Actinomycetota</taxon>
        <taxon>Actinomycetes</taxon>
        <taxon>Propionibacteriales</taxon>
        <taxon>Kribbellaceae</taxon>
        <taxon>Kribbella</taxon>
    </lineage>
</organism>